<evidence type="ECO:0000259" key="7">
    <source>
        <dbReference type="Pfam" id="PF01515"/>
    </source>
</evidence>
<dbReference type="Gene3D" id="3.40.50.10950">
    <property type="match status" value="1"/>
</dbReference>
<keyword evidence="5 8" id="KW-0012">Acyltransferase</keyword>
<name>A0ABV7ZLA8_9HELI</name>
<dbReference type="InterPro" id="IPR042112">
    <property type="entry name" value="P_AcTrfase_dom2"/>
</dbReference>
<dbReference type="EMBL" id="JBHRZO010000037">
    <property type="protein sequence ID" value="MFC3848047.1"/>
    <property type="molecule type" value="Genomic_DNA"/>
</dbReference>
<proteinExistence type="predicted"/>
<dbReference type="InterPro" id="IPR042113">
    <property type="entry name" value="P_AcTrfase_dom1"/>
</dbReference>
<dbReference type="EC" id="2.3.1.8" evidence="2"/>
<dbReference type="RefSeq" id="WP_104752626.1">
    <property type="nucleotide sequence ID" value="NZ_FZMF01000033.1"/>
</dbReference>
<protein>
    <recommendedName>
        <fullName evidence="3">Phosphate acetyltransferase</fullName>
        <ecNumber evidence="2">2.3.1.8</ecNumber>
    </recommendedName>
    <alternativeName>
        <fullName evidence="6">Phosphotransacetylase</fullName>
    </alternativeName>
</protein>
<accession>A0ABV7ZLA8</accession>
<evidence type="ECO:0000256" key="3">
    <source>
        <dbReference type="ARBA" id="ARBA00021528"/>
    </source>
</evidence>
<dbReference type="InterPro" id="IPR050500">
    <property type="entry name" value="Phos_Acetyltrans/Butyryltrans"/>
</dbReference>
<sequence>MGCGILVVAPCVALEDKIVACLSGMLNAQHKSFKVMEATFGLVDSEIVTQYAQSAWGRWLDTYEALRPKQDYLLLRASALETLQALEPNIAIKLAQHLNLLVVNGVQGGASACALACSSLAHANLANPLSFAHGYAQQKPDHIVLDIDTLPQDLSPVFQVLQQTKSACVSPVRFQTGLLKRAKGALKTIVLPESQDPRILQAAHTILQNQAAKLILLGEADKIHQDAQKLGLDLQGCTLINPNTSEHLDAFANTLYALRQSKGLSLQQAQELVKTPTYFGTMLVYSGHADGMVSGATHTTADTVRPALQTIKLHPGVNLVSSVFFMCLDTRVLVFADCAINPNPTSEELAHIALSSARTARSFGIEPRVAMLSYSTGTSGKGVDVDKVHQALEIARSLDENLLIDGPLQFDAAIDPKTGAKKMPGSSVAGQANVFIFPDLDAGNIAYKAVQRTAKTLAIGPVLQGLKKPVNDLSRGCLVEDVINTIIITAIQAQG</sequence>
<evidence type="ECO:0000256" key="1">
    <source>
        <dbReference type="ARBA" id="ARBA00004989"/>
    </source>
</evidence>
<dbReference type="InterPro" id="IPR002505">
    <property type="entry name" value="PTA_PTB"/>
</dbReference>
<gene>
    <name evidence="8" type="primary">pta</name>
    <name evidence="8" type="ORF">ACFOPX_05850</name>
</gene>
<dbReference type="NCBIfam" id="NF004167">
    <property type="entry name" value="PRK05632.1"/>
    <property type="match status" value="1"/>
</dbReference>
<dbReference type="Pfam" id="PF01515">
    <property type="entry name" value="PTA_PTB"/>
    <property type="match status" value="1"/>
</dbReference>
<dbReference type="SUPFAM" id="SSF53659">
    <property type="entry name" value="Isocitrate/Isopropylmalate dehydrogenase-like"/>
    <property type="match status" value="1"/>
</dbReference>
<keyword evidence="4 8" id="KW-0808">Transferase</keyword>
<dbReference type="Proteomes" id="UP001595783">
    <property type="component" value="Unassembled WGS sequence"/>
</dbReference>
<dbReference type="NCBIfam" id="TIGR00651">
    <property type="entry name" value="pta"/>
    <property type="match status" value="1"/>
</dbReference>
<evidence type="ECO:0000313" key="8">
    <source>
        <dbReference type="EMBL" id="MFC3848047.1"/>
    </source>
</evidence>
<feature type="domain" description="Phosphate acetyl/butaryl transferase" evidence="7">
    <location>
        <begin position="176"/>
        <end position="490"/>
    </location>
</feature>
<evidence type="ECO:0000313" key="9">
    <source>
        <dbReference type="Proteomes" id="UP001595783"/>
    </source>
</evidence>
<dbReference type="PANTHER" id="PTHR43356:SF3">
    <property type="entry name" value="PHOSPHATE ACETYLTRANSFERASE"/>
    <property type="match status" value="1"/>
</dbReference>
<reference evidence="9" key="1">
    <citation type="journal article" date="2019" name="Int. J. Syst. Evol. Microbiol.">
        <title>The Global Catalogue of Microorganisms (GCM) 10K type strain sequencing project: providing services to taxonomists for standard genome sequencing and annotation.</title>
        <authorList>
            <consortium name="The Broad Institute Genomics Platform"/>
            <consortium name="The Broad Institute Genome Sequencing Center for Infectious Disease"/>
            <person name="Wu L."/>
            <person name="Ma J."/>
        </authorList>
    </citation>
    <scope>NUCLEOTIDE SEQUENCE [LARGE SCALE GENOMIC DNA]</scope>
    <source>
        <strain evidence="9">CCUG 53816</strain>
    </source>
</reference>
<dbReference type="InterPro" id="IPR004614">
    <property type="entry name" value="P_AcTrfase"/>
</dbReference>
<comment type="caution">
    <text evidence="8">The sequence shown here is derived from an EMBL/GenBank/DDBJ whole genome shotgun (WGS) entry which is preliminary data.</text>
</comment>
<evidence type="ECO:0000256" key="2">
    <source>
        <dbReference type="ARBA" id="ARBA00012707"/>
    </source>
</evidence>
<keyword evidence="9" id="KW-1185">Reference proteome</keyword>
<dbReference type="GO" id="GO:0008959">
    <property type="term" value="F:phosphate acetyltransferase activity"/>
    <property type="evidence" value="ECO:0007669"/>
    <property type="project" value="UniProtKB-EC"/>
</dbReference>
<evidence type="ECO:0000256" key="6">
    <source>
        <dbReference type="ARBA" id="ARBA00031108"/>
    </source>
</evidence>
<dbReference type="Gene3D" id="3.40.50.10750">
    <property type="entry name" value="Isocitrate/Isopropylmalate dehydrogenase-like"/>
    <property type="match status" value="1"/>
</dbReference>
<organism evidence="8 9">
    <name type="scientific">Helicobacter baculiformis</name>
    <dbReference type="NCBI Taxonomy" id="427351"/>
    <lineage>
        <taxon>Bacteria</taxon>
        <taxon>Pseudomonadati</taxon>
        <taxon>Campylobacterota</taxon>
        <taxon>Epsilonproteobacteria</taxon>
        <taxon>Campylobacterales</taxon>
        <taxon>Helicobacteraceae</taxon>
        <taxon>Helicobacter</taxon>
    </lineage>
</organism>
<dbReference type="NCBIfam" id="NF007233">
    <property type="entry name" value="PRK09653.1"/>
    <property type="match status" value="1"/>
</dbReference>
<dbReference type="PANTHER" id="PTHR43356">
    <property type="entry name" value="PHOSPHATE ACETYLTRANSFERASE"/>
    <property type="match status" value="1"/>
</dbReference>
<evidence type="ECO:0000256" key="5">
    <source>
        <dbReference type="ARBA" id="ARBA00023315"/>
    </source>
</evidence>
<evidence type="ECO:0000256" key="4">
    <source>
        <dbReference type="ARBA" id="ARBA00022679"/>
    </source>
</evidence>
<comment type="pathway">
    <text evidence="1">Metabolic intermediate biosynthesis; acetyl-CoA biosynthesis; acetyl-CoA from acetate: step 2/2.</text>
</comment>